<feature type="compositionally biased region" description="Polar residues" evidence="9">
    <location>
        <begin position="15"/>
        <end position="24"/>
    </location>
</feature>
<dbReference type="Proteomes" id="UP000081671">
    <property type="component" value="Unplaced"/>
</dbReference>
<keyword evidence="6" id="KW-0539">Nucleus</keyword>
<dbReference type="PANTHER" id="PTHR31345:SF3">
    <property type="entry name" value="CENTROMERE PROTEIN Q"/>
    <property type="match status" value="1"/>
</dbReference>
<evidence type="ECO:0000256" key="7">
    <source>
        <dbReference type="ARBA" id="ARBA00023328"/>
    </source>
</evidence>
<proteinExistence type="inferred from homology"/>
<gene>
    <name evidence="11" type="primary">Cenpq</name>
</gene>
<dbReference type="CTD" id="55166"/>
<evidence type="ECO:0000256" key="1">
    <source>
        <dbReference type="ARBA" id="ARBA00004123"/>
    </source>
</evidence>
<dbReference type="GeneID" id="105987824"/>
<dbReference type="KEGG" id="dord:105987824"/>
<feature type="region of interest" description="Disordered" evidence="9">
    <location>
        <begin position="1"/>
        <end position="65"/>
    </location>
</feature>
<evidence type="ECO:0000256" key="3">
    <source>
        <dbReference type="ARBA" id="ARBA00008191"/>
    </source>
</evidence>
<dbReference type="Pfam" id="PF13094">
    <property type="entry name" value="CENP-Q"/>
    <property type="match status" value="1"/>
</dbReference>
<evidence type="ECO:0000313" key="10">
    <source>
        <dbReference type="Proteomes" id="UP000081671"/>
    </source>
</evidence>
<evidence type="ECO:0000256" key="4">
    <source>
        <dbReference type="ARBA" id="ARBA00016397"/>
    </source>
</evidence>
<sequence length="284" mass="32289">MSGETNASKKKSTQLKRNSAQLKRNSARLKRNSETKVDEEVASKKKGRRSKAKRNKINPKHLLPEGQVKCTQLKQIKIASKKRKSWQPLPKSTKEHLQIKIESVMLATLGQAKKSKQQIEQIQYHLNFLHESLIQECETLKAPHRKLNYLTDVSNLLKMEQAQEVANEASLMSLQEEINKTVGAIEVMKENIESIKSKVQKLARDTKKEEEIIQKVHQLGTKGLLSLPKLCQESLKAPTLQEEILAMIPNQKALLKDLNVLHNSSQVQSMSAFIEEAYEKLDPS</sequence>
<comment type="similarity">
    <text evidence="3">Belongs to the CENP-Q/OKP1 family.</text>
</comment>
<dbReference type="InParanoid" id="A0A1S3FF51"/>
<dbReference type="InterPro" id="IPR025212">
    <property type="entry name" value="CAD_CENP-Q"/>
</dbReference>
<comment type="subcellular location">
    <subcellularLocation>
        <location evidence="2">Chromosome</location>
        <location evidence="2">Centromere</location>
    </subcellularLocation>
    <subcellularLocation>
        <location evidence="1">Nucleus</location>
    </subcellularLocation>
</comment>
<dbReference type="RefSeq" id="XP_012874674.1">
    <property type="nucleotide sequence ID" value="XM_013019220.1"/>
</dbReference>
<name>A0A1S3FF51_DIPOR</name>
<keyword evidence="5" id="KW-0158">Chromosome</keyword>
<evidence type="ECO:0000256" key="5">
    <source>
        <dbReference type="ARBA" id="ARBA00022454"/>
    </source>
</evidence>
<evidence type="ECO:0000256" key="2">
    <source>
        <dbReference type="ARBA" id="ARBA00004584"/>
    </source>
</evidence>
<keyword evidence="7" id="KW-0137">Centromere</keyword>
<evidence type="ECO:0000256" key="6">
    <source>
        <dbReference type="ARBA" id="ARBA00023242"/>
    </source>
</evidence>
<dbReference type="GO" id="GO:0005634">
    <property type="term" value="C:nucleus"/>
    <property type="evidence" value="ECO:0007669"/>
    <property type="project" value="UniProtKB-SubCell"/>
</dbReference>
<keyword evidence="10" id="KW-1185">Reference proteome</keyword>
<accession>A0A1S3FF51</accession>
<protein>
    <recommendedName>
        <fullName evidence="4">Centromere protein Q</fullName>
    </recommendedName>
</protein>
<reference evidence="11" key="1">
    <citation type="submission" date="2025-08" db="UniProtKB">
        <authorList>
            <consortium name="RefSeq"/>
        </authorList>
    </citation>
    <scope>IDENTIFICATION</scope>
    <source>
        <tissue evidence="11">Kidney</tissue>
    </source>
</reference>
<evidence type="ECO:0000256" key="9">
    <source>
        <dbReference type="SAM" id="MobiDB-lite"/>
    </source>
</evidence>
<dbReference type="PANTHER" id="PTHR31345">
    <property type="entry name" value="CENTROMERE PROTEIN Q"/>
    <property type="match status" value="1"/>
</dbReference>
<dbReference type="AlphaFoldDB" id="A0A1S3FF51"/>
<feature type="coiled-coil region" evidence="8">
    <location>
        <begin position="171"/>
        <end position="205"/>
    </location>
</feature>
<keyword evidence="8" id="KW-0175">Coiled coil</keyword>
<organism evidence="10 11">
    <name type="scientific">Dipodomys ordii</name>
    <name type="common">Ord's kangaroo rat</name>
    <dbReference type="NCBI Taxonomy" id="10020"/>
    <lineage>
        <taxon>Eukaryota</taxon>
        <taxon>Metazoa</taxon>
        <taxon>Chordata</taxon>
        <taxon>Craniata</taxon>
        <taxon>Vertebrata</taxon>
        <taxon>Euteleostomi</taxon>
        <taxon>Mammalia</taxon>
        <taxon>Eutheria</taxon>
        <taxon>Euarchontoglires</taxon>
        <taxon>Glires</taxon>
        <taxon>Rodentia</taxon>
        <taxon>Castorimorpha</taxon>
        <taxon>Heteromyidae</taxon>
        <taxon>Dipodomyinae</taxon>
        <taxon>Dipodomys</taxon>
    </lineage>
</organism>
<feature type="compositionally biased region" description="Basic and acidic residues" evidence="9">
    <location>
        <begin position="31"/>
        <end position="43"/>
    </location>
</feature>
<evidence type="ECO:0000256" key="8">
    <source>
        <dbReference type="SAM" id="Coils"/>
    </source>
</evidence>
<dbReference type="GO" id="GO:0000775">
    <property type="term" value="C:chromosome, centromeric region"/>
    <property type="evidence" value="ECO:0007669"/>
    <property type="project" value="UniProtKB-SubCell"/>
</dbReference>
<dbReference type="FunCoup" id="A0A1S3FF51">
    <property type="interactions" value="2435"/>
</dbReference>
<feature type="compositionally biased region" description="Basic residues" evidence="9">
    <location>
        <begin position="44"/>
        <end position="59"/>
    </location>
</feature>
<evidence type="ECO:0000313" key="11">
    <source>
        <dbReference type="RefSeq" id="XP_012874674.1"/>
    </source>
</evidence>
<dbReference type="OrthoDB" id="8927710at2759"/>